<dbReference type="InterPro" id="IPR045864">
    <property type="entry name" value="aa-tRNA-synth_II/BPL/LPL"/>
</dbReference>
<keyword evidence="2" id="KW-1185">Reference proteome</keyword>
<dbReference type="Gene3D" id="3.30.930.10">
    <property type="entry name" value="Bira Bifunctional Protein, Domain 2"/>
    <property type="match status" value="1"/>
</dbReference>
<dbReference type="PRINTS" id="PR01043">
    <property type="entry name" value="TRNASYNTHGLY"/>
</dbReference>
<accession>A0A151GXT4</accession>
<protein>
    <submittedName>
        <fullName evidence="1">Uncharacterized protein</fullName>
    </submittedName>
</protein>
<evidence type="ECO:0000313" key="2">
    <source>
        <dbReference type="Proteomes" id="UP000076580"/>
    </source>
</evidence>
<reference evidence="1 2" key="1">
    <citation type="journal article" date="2016" name="Sci. Rep.">
        <title>Insights into Adaptations to a Near-Obligate Nematode Endoparasitic Lifestyle from the Finished Genome of Drechmeria coniospora.</title>
        <authorList>
            <person name="Zhang L."/>
            <person name="Zhou Z."/>
            <person name="Guo Q."/>
            <person name="Fokkens L."/>
            <person name="Miskei M."/>
            <person name="Pocsi I."/>
            <person name="Zhang W."/>
            <person name="Chen M."/>
            <person name="Wang L."/>
            <person name="Sun Y."/>
            <person name="Donzelli B.G."/>
            <person name="Gibson D.M."/>
            <person name="Nelson D.R."/>
            <person name="Luo J.G."/>
            <person name="Rep M."/>
            <person name="Liu H."/>
            <person name="Yang S."/>
            <person name="Wang J."/>
            <person name="Krasnoff S.B."/>
            <person name="Xu Y."/>
            <person name="Molnar I."/>
            <person name="Lin M."/>
        </authorList>
    </citation>
    <scope>NUCLEOTIDE SEQUENCE [LARGE SCALE GENOMIC DNA]</scope>
    <source>
        <strain evidence="1 2">ARSEF 6962</strain>
    </source>
</reference>
<name>A0A151GXT4_DRECN</name>
<dbReference type="InterPro" id="IPR027031">
    <property type="entry name" value="Gly-tRNA_synthase/POLG2"/>
</dbReference>
<dbReference type="GO" id="GO:0004820">
    <property type="term" value="F:glycine-tRNA ligase activity"/>
    <property type="evidence" value="ECO:0007669"/>
    <property type="project" value="TreeGrafter"/>
</dbReference>
<dbReference type="PANTHER" id="PTHR10745:SF0">
    <property type="entry name" value="GLYCINE--TRNA LIGASE"/>
    <property type="match status" value="1"/>
</dbReference>
<sequence length="82" mass="8957">MFKTTIGPSAAALVYLRPETAQGQFLNFRRLLEFGQGAIPFASATIGKSYRNEISPRSGLLRVRVPYGQSRALCGPGDEQEP</sequence>
<dbReference type="STRING" id="98403.A0A151GXT4"/>
<organism evidence="1 2">
    <name type="scientific">Drechmeria coniospora</name>
    <name type="common">Nematophagous fungus</name>
    <name type="synonym">Meria coniospora</name>
    <dbReference type="NCBI Taxonomy" id="98403"/>
    <lineage>
        <taxon>Eukaryota</taxon>
        <taxon>Fungi</taxon>
        <taxon>Dikarya</taxon>
        <taxon>Ascomycota</taxon>
        <taxon>Pezizomycotina</taxon>
        <taxon>Sordariomycetes</taxon>
        <taxon>Hypocreomycetidae</taxon>
        <taxon>Hypocreales</taxon>
        <taxon>Ophiocordycipitaceae</taxon>
        <taxon>Drechmeria</taxon>
    </lineage>
</organism>
<dbReference type="GO" id="GO:0005739">
    <property type="term" value="C:mitochondrion"/>
    <property type="evidence" value="ECO:0007669"/>
    <property type="project" value="TreeGrafter"/>
</dbReference>
<dbReference type="AlphaFoldDB" id="A0A151GXT4"/>
<dbReference type="PANTHER" id="PTHR10745">
    <property type="entry name" value="GLYCYL-TRNA SYNTHETASE/DNA POLYMERASE SUBUNIT GAMMA-2"/>
    <property type="match status" value="1"/>
</dbReference>
<dbReference type="GO" id="GO:0070150">
    <property type="term" value="P:mitochondrial glycyl-tRNA aminoacylation"/>
    <property type="evidence" value="ECO:0007669"/>
    <property type="project" value="TreeGrafter"/>
</dbReference>
<dbReference type="Proteomes" id="UP000076580">
    <property type="component" value="Chromosome 01"/>
</dbReference>
<evidence type="ECO:0000313" key="1">
    <source>
        <dbReference type="EMBL" id="KYK61907.1"/>
    </source>
</evidence>
<proteinExistence type="predicted"/>
<gene>
    <name evidence="1" type="ORF">DCS_03052</name>
</gene>
<dbReference type="SUPFAM" id="SSF55681">
    <property type="entry name" value="Class II aaRS and biotin synthetases"/>
    <property type="match status" value="1"/>
</dbReference>
<dbReference type="GeneID" id="63715695"/>
<comment type="caution">
    <text evidence="1">The sequence shown here is derived from an EMBL/GenBank/DDBJ whole genome shotgun (WGS) entry which is preliminary data.</text>
</comment>
<dbReference type="OrthoDB" id="10267474at2759"/>
<dbReference type="RefSeq" id="XP_040661259.1">
    <property type="nucleotide sequence ID" value="XM_040800376.1"/>
</dbReference>
<dbReference type="EMBL" id="LAYC01000001">
    <property type="protein sequence ID" value="KYK61907.1"/>
    <property type="molecule type" value="Genomic_DNA"/>
</dbReference>
<dbReference type="InParanoid" id="A0A151GXT4"/>